<protein>
    <submittedName>
        <fullName evidence="1">Uncharacterized protein</fullName>
    </submittedName>
</protein>
<keyword evidence="2" id="KW-1185">Reference proteome</keyword>
<accession>A0A2J6R1S8</accession>
<sequence>MCIAPRIAPSIASRVAPEPHSPHSLEPLYVRSENLSSLPLPTENKTLFYLLQ</sequence>
<reference evidence="1 2" key="1">
    <citation type="submission" date="2016-04" db="EMBL/GenBank/DDBJ databases">
        <title>A degradative enzymes factory behind the ericoid mycorrhizal symbiosis.</title>
        <authorList>
            <consortium name="DOE Joint Genome Institute"/>
            <person name="Martino E."/>
            <person name="Morin E."/>
            <person name="Grelet G."/>
            <person name="Kuo A."/>
            <person name="Kohler A."/>
            <person name="Daghino S."/>
            <person name="Barry K."/>
            <person name="Choi C."/>
            <person name="Cichocki N."/>
            <person name="Clum A."/>
            <person name="Copeland A."/>
            <person name="Hainaut M."/>
            <person name="Haridas S."/>
            <person name="Labutti K."/>
            <person name="Lindquist E."/>
            <person name="Lipzen A."/>
            <person name="Khouja H.-R."/>
            <person name="Murat C."/>
            <person name="Ohm R."/>
            <person name="Olson A."/>
            <person name="Spatafora J."/>
            <person name="Veneault-Fourrey C."/>
            <person name="Henrissat B."/>
            <person name="Grigoriev I."/>
            <person name="Martin F."/>
            <person name="Perotto S."/>
        </authorList>
    </citation>
    <scope>NUCLEOTIDE SEQUENCE [LARGE SCALE GENOMIC DNA]</scope>
    <source>
        <strain evidence="1 2">F</strain>
    </source>
</reference>
<proteinExistence type="predicted"/>
<organism evidence="1 2">
    <name type="scientific">Hyaloscypha variabilis (strain UAMH 11265 / GT02V1 / F)</name>
    <name type="common">Meliniomyces variabilis</name>
    <dbReference type="NCBI Taxonomy" id="1149755"/>
    <lineage>
        <taxon>Eukaryota</taxon>
        <taxon>Fungi</taxon>
        <taxon>Dikarya</taxon>
        <taxon>Ascomycota</taxon>
        <taxon>Pezizomycotina</taxon>
        <taxon>Leotiomycetes</taxon>
        <taxon>Helotiales</taxon>
        <taxon>Hyaloscyphaceae</taxon>
        <taxon>Hyaloscypha</taxon>
        <taxon>Hyaloscypha variabilis</taxon>
    </lineage>
</organism>
<dbReference type="AlphaFoldDB" id="A0A2J6R1S8"/>
<gene>
    <name evidence="1" type="ORF">L207DRAFT_518806</name>
</gene>
<dbReference type="Proteomes" id="UP000235786">
    <property type="component" value="Unassembled WGS sequence"/>
</dbReference>
<name>A0A2J6R1S8_HYAVF</name>
<evidence type="ECO:0000313" key="2">
    <source>
        <dbReference type="Proteomes" id="UP000235786"/>
    </source>
</evidence>
<dbReference type="EMBL" id="KZ613959">
    <property type="protein sequence ID" value="PMD32467.1"/>
    <property type="molecule type" value="Genomic_DNA"/>
</dbReference>
<evidence type="ECO:0000313" key="1">
    <source>
        <dbReference type="EMBL" id="PMD32467.1"/>
    </source>
</evidence>